<dbReference type="Proteomes" id="UP000298030">
    <property type="component" value="Unassembled WGS sequence"/>
</dbReference>
<proteinExistence type="predicted"/>
<feature type="compositionally biased region" description="Polar residues" evidence="2">
    <location>
        <begin position="484"/>
        <end position="505"/>
    </location>
</feature>
<accession>A0A4Y7TXM2</accession>
<feature type="region of interest" description="Disordered" evidence="2">
    <location>
        <begin position="532"/>
        <end position="562"/>
    </location>
</feature>
<keyword evidence="5" id="KW-1185">Reference proteome</keyword>
<feature type="region of interest" description="Disordered" evidence="2">
    <location>
        <begin position="381"/>
        <end position="505"/>
    </location>
</feature>
<gene>
    <name evidence="4" type="ORF">FA13DRAFT_1724867</name>
</gene>
<protein>
    <submittedName>
        <fullName evidence="4">Uncharacterized protein</fullName>
    </submittedName>
</protein>
<name>A0A4Y7TXM2_COPMI</name>
<feature type="compositionally biased region" description="Basic and acidic residues" evidence="2">
    <location>
        <begin position="1"/>
        <end position="16"/>
    </location>
</feature>
<feature type="compositionally biased region" description="Low complexity" evidence="2">
    <location>
        <begin position="180"/>
        <end position="200"/>
    </location>
</feature>
<feature type="compositionally biased region" description="Polar residues" evidence="2">
    <location>
        <begin position="17"/>
        <end position="28"/>
    </location>
</feature>
<organism evidence="4 5">
    <name type="scientific">Coprinellus micaceus</name>
    <name type="common">Glistening ink-cap mushroom</name>
    <name type="synonym">Coprinus micaceus</name>
    <dbReference type="NCBI Taxonomy" id="71717"/>
    <lineage>
        <taxon>Eukaryota</taxon>
        <taxon>Fungi</taxon>
        <taxon>Dikarya</taxon>
        <taxon>Basidiomycota</taxon>
        <taxon>Agaricomycotina</taxon>
        <taxon>Agaricomycetes</taxon>
        <taxon>Agaricomycetidae</taxon>
        <taxon>Agaricales</taxon>
        <taxon>Agaricineae</taxon>
        <taxon>Psathyrellaceae</taxon>
        <taxon>Coprinellus</taxon>
    </lineage>
</organism>
<dbReference type="OrthoDB" id="3190515at2759"/>
<reference evidence="4 5" key="1">
    <citation type="journal article" date="2019" name="Nat. Ecol. Evol.">
        <title>Megaphylogeny resolves global patterns of mushroom evolution.</title>
        <authorList>
            <person name="Varga T."/>
            <person name="Krizsan K."/>
            <person name="Foldi C."/>
            <person name="Dima B."/>
            <person name="Sanchez-Garcia M."/>
            <person name="Sanchez-Ramirez S."/>
            <person name="Szollosi G.J."/>
            <person name="Szarkandi J.G."/>
            <person name="Papp V."/>
            <person name="Albert L."/>
            <person name="Andreopoulos W."/>
            <person name="Angelini C."/>
            <person name="Antonin V."/>
            <person name="Barry K.W."/>
            <person name="Bougher N.L."/>
            <person name="Buchanan P."/>
            <person name="Buyck B."/>
            <person name="Bense V."/>
            <person name="Catcheside P."/>
            <person name="Chovatia M."/>
            <person name="Cooper J."/>
            <person name="Damon W."/>
            <person name="Desjardin D."/>
            <person name="Finy P."/>
            <person name="Geml J."/>
            <person name="Haridas S."/>
            <person name="Hughes K."/>
            <person name="Justo A."/>
            <person name="Karasinski D."/>
            <person name="Kautmanova I."/>
            <person name="Kiss B."/>
            <person name="Kocsube S."/>
            <person name="Kotiranta H."/>
            <person name="LaButti K.M."/>
            <person name="Lechner B.E."/>
            <person name="Liimatainen K."/>
            <person name="Lipzen A."/>
            <person name="Lukacs Z."/>
            <person name="Mihaltcheva S."/>
            <person name="Morgado L.N."/>
            <person name="Niskanen T."/>
            <person name="Noordeloos M.E."/>
            <person name="Ohm R.A."/>
            <person name="Ortiz-Santana B."/>
            <person name="Ovrebo C."/>
            <person name="Racz N."/>
            <person name="Riley R."/>
            <person name="Savchenko A."/>
            <person name="Shiryaev A."/>
            <person name="Soop K."/>
            <person name="Spirin V."/>
            <person name="Szebenyi C."/>
            <person name="Tomsovsky M."/>
            <person name="Tulloss R.E."/>
            <person name="Uehling J."/>
            <person name="Grigoriev I.V."/>
            <person name="Vagvolgyi C."/>
            <person name="Papp T."/>
            <person name="Martin F.M."/>
            <person name="Miettinen O."/>
            <person name="Hibbett D.S."/>
            <person name="Nagy L.G."/>
        </authorList>
    </citation>
    <scope>NUCLEOTIDE SEQUENCE [LARGE SCALE GENOMIC DNA]</scope>
    <source>
        <strain evidence="4 5">FP101781</strain>
    </source>
</reference>
<comment type="caution">
    <text evidence="4">The sequence shown here is derived from an EMBL/GenBank/DDBJ whole genome shotgun (WGS) entry which is preliminary data.</text>
</comment>
<keyword evidence="1" id="KW-0175">Coiled coil</keyword>
<keyword evidence="3" id="KW-1133">Transmembrane helix</keyword>
<feature type="compositionally biased region" description="Polar residues" evidence="2">
    <location>
        <begin position="70"/>
        <end position="96"/>
    </location>
</feature>
<evidence type="ECO:0000256" key="3">
    <source>
        <dbReference type="SAM" id="Phobius"/>
    </source>
</evidence>
<keyword evidence="3" id="KW-0472">Membrane</keyword>
<feature type="compositionally biased region" description="Polar residues" evidence="2">
    <location>
        <begin position="160"/>
        <end position="174"/>
    </location>
</feature>
<evidence type="ECO:0000313" key="5">
    <source>
        <dbReference type="Proteomes" id="UP000298030"/>
    </source>
</evidence>
<dbReference type="EMBL" id="QPFP01000002">
    <property type="protein sequence ID" value="TEB38920.1"/>
    <property type="molecule type" value="Genomic_DNA"/>
</dbReference>
<keyword evidence="3" id="KW-0812">Transmembrane</keyword>
<feature type="transmembrane region" description="Helical" evidence="3">
    <location>
        <begin position="834"/>
        <end position="852"/>
    </location>
</feature>
<dbReference type="AlphaFoldDB" id="A0A4Y7TXM2"/>
<feature type="coiled-coil region" evidence="1">
    <location>
        <begin position="705"/>
        <end position="735"/>
    </location>
</feature>
<evidence type="ECO:0000256" key="1">
    <source>
        <dbReference type="SAM" id="Coils"/>
    </source>
</evidence>
<evidence type="ECO:0000256" key="2">
    <source>
        <dbReference type="SAM" id="MobiDB-lite"/>
    </source>
</evidence>
<evidence type="ECO:0000313" key="4">
    <source>
        <dbReference type="EMBL" id="TEB38920.1"/>
    </source>
</evidence>
<feature type="compositionally biased region" description="Polar residues" evidence="2">
    <location>
        <begin position="405"/>
        <end position="414"/>
    </location>
</feature>
<feature type="region of interest" description="Disordered" evidence="2">
    <location>
        <begin position="150"/>
        <end position="212"/>
    </location>
</feature>
<feature type="compositionally biased region" description="Basic and acidic residues" evidence="2">
    <location>
        <begin position="150"/>
        <end position="159"/>
    </location>
</feature>
<feature type="transmembrane region" description="Helical" evidence="3">
    <location>
        <begin position="872"/>
        <end position="890"/>
    </location>
</feature>
<feature type="region of interest" description="Disordered" evidence="2">
    <location>
        <begin position="1"/>
        <end position="128"/>
    </location>
</feature>
<sequence>MDRSSGDDVFVVHRGEPSTTGNQGQGTRPAQIPSPSPLDAPAARPLPRPFSEYSQKSYGLGFSPPVRRSSPLNPQHSRANQRRSLQSNVPSSSTLDSPPHRQRRIPSPGIGDVTSPQLEPDPEVGVFSNEYDLDPRILLDVQRALKLKAKREARMKREQSVSPSHHTNSPTSIPQTPPELSRSSWRTRTTSLPSSPTPLRQGSVSTTASDLDFSPATGVPSLAAYPHPVPTSLDNGKTLDWTGTSLEEEKLEKRWPRIGKKKDKDKILPLTAVAEQQEHLYQDKLEKIKSMCSSQTQRKASITREQLGRRYRLLSEHANEPRPFHHLAIARWYSSVNRTVKQSLEKLEPFSWLKHLERGSTKKERSAWHLSALVMEEYVHRQEPSSGMPTIPEANTPLTEDWDEPTSSTSSPTRVATRIELAQQRRTKTSTDSGSSHPASPPSVSPSPFRGGISPRQYHQGYPKGEGASGIDSGSDLSDRDPISKSSAFVRSARESAQASPSPQIQVIVTQDPQQTVQSSVLPLSIKLSTSTSTKASADLEVPSTDDALARPLPSRSGSRARLPRRIRVSHPSVEVMRRCPEKNEALLNREYEGRIRLLEEAHAHNHRIRQTLNRISAAIREYDAIQNASLKTPGIPYLPLPKDLVESFSHDPAAVTGSTRRLRGWRAVEDIDQRVRRQREVFEGFLSRRTPTPTDSVHILDSPLWKLNQTLDVLEREKDEIMDTATNLTDLLQEVQKVHREVKSDYNTTVSRTSVVYPEKESYRDQYQQLWDFGMDALTLLLDTVTPFWRNYGKTIGEDVRDFLIIPLYRNEFTGEAKRYILPSLPKRSPNHWIGLIFTFFATIAVTLLQIRAAITCSVNYRLGWIPYDGVRWTALPFFWIGILIQWIAVLVELAVVMMQVGVTTWWAGWLISIFQ</sequence>
<dbReference type="STRING" id="71717.A0A4Y7TXM2"/>
<feature type="compositionally biased region" description="Pro residues" evidence="2">
    <location>
        <begin position="32"/>
        <end position="48"/>
    </location>
</feature>